<keyword evidence="3" id="KW-0812">Transmembrane</keyword>
<sequence length="399" mass="42716">MTQDDSADPASAQHDDHGRHDAEPGADTAPPAKRKLSGRAKAILLIVVLGLIVAGILWFIDYRAHGQYLQETNDATIRADAVTVSPKTAGYVAEVLVTDNQDVAAGQPLVRIDPRDYRAQMAQADAQVAVAQAQADSARAQIREQYATIEQTRAQLAAARAQAAFDASEVARYTPLAASGAETREKLAQLRATATRSAQEARAQAAGLLTQQRRIASFTSQVRQGEAQGRAAQAQREAANVDVQATLLRAPIAGRVGDKTVTVGQYAQAGTRLMSLVPLDKLYIVANFKETQLALMRVGQPATIKVDALDGVELHGRVVSQSPGTGAQFSLLPPENATGNFTKITQRVPVRIALEATADARRLLVPGLSVTVTVDTISAKGDLDRIRDQQKQLQDRQAR</sequence>
<feature type="domain" description="Multidrug resistance protein MdtA-like barrel-sandwich hybrid" evidence="4">
    <location>
        <begin position="81"/>
        <end position="274"/>
    </location>
</feature>
<dbReference type="Pfam" id="PF25917">
    <property type="entry name" value="BSH_RND"/>
    <property type="match status" value="1"/>
</dbReference>
<dbReference type="Gene3D" id="2.40.30.170">
    <property type="match status" value="1"/>
</dbReference>
<reference evidence="5 6" key="1">
    <citation type="submission" date="2020-12" db="EMBL/GenBank/DDBJ databases">
        <title>Sphingomonas sp.</title>
        <authorList>
            <person name="Kim M.K."/>
        </authorList>
    </citation>
    <scope>NUCLEOTIDE SEQUENCE [LARGE SCALE GENOMIC DNA]</scope>
    <source>
        <strain evidence="5 6">BT552</strain>
    </source>
</reference>
<organism evidence="5 6">
    <name type="scientific">Sphingomonas longa</name>
    <dbReference type="NCBI Taxonomy" id="2778730"/>
    <lineage>
        <taxon>Bacteria</taxon>
        <taxon>Pseudomonadati</taxon>
        <taxon>Pseudomonadota</taxon>
        <taxon>Alphaproteobacteria</taxon>
        <taxon>Sphingomonadales</taxon>
        <taxon>Sphingomonadaceae</taxon>
        <taxon>Sphingomonas</taxon>
    </lineage>
</organism>
<dbReference type="Proteomes" id="UP000763641">
    <property type="component" value="Unassembled WGS sequence"/>
</dbReference>
<dbReference type="InterPro" id="IPR058625">
    <property type="entry name" value="MdtA-like_BSH"/>
</dbReference>
<dbReference type="InterPro" id="IPR050739">
    <property type="entry name" value="MFP"/>
</dbReference>
<gene>
    <name evidence="5" type="ORF">ILT43_02515</name>
</gene>
<dbReference type="SUPFAM" id="SSF111369">
    <property type="entry name" value="HlyD-like secretion proteins"/>
    <property type="match status" value="2"/>
</dbReference>
<evidence type="ECO:0000256" key="2">
    <source>
        <dbReference type="SAM" id="MobiDB-lite"/>
    </source>
</evidence>
<evidence type="ECO:0000313" key="6">
    <source>
        <dbReference type="Proteomes" id="UP000763641"/>
    </source>
</evidence>
<evidence type="ECO:0000256" key="1">
    <source>
        <dbReference type="SAM" id="Coils"/>
    </source>
</evidence>
<feature type="coiled-coil region" evidence="1">
    <location>
        <begin position="121"/>
        <end position="204"/>
    </location>
</feature>
<evidence type="ECO:0000256" key="3">
    <source>
        <dbReference type="SAM" id="Phobius"/>
    </source>
</evidence>
<feature type="transmembrane region" description="Helical" evidence="3">
    <location>
        <begin position="42"/>
        <end position="60"/>
    </location>
</feature>
<keyword evidence="3" id="KW-1133">Transmembrane helix</keyword>
<protein>
    <submittedName>
        <fullName evidence="5">HlyD family secretion protein</fullName>
    </submittedName>
</protein>
<comment type="caution">
    <text evidence="5">The sequence shown here is derived from an EMBL/GenBank/DDBJ whole genome shotgun (WGS) entry which is preliminary data.</text>
</comment>
<dbReference type="RefSeq" id="WP_204193904.1">
    <property type="nucleotide sequence ID" value="NZ_JAFEMC010000001.1"/>
</dbReference>
<keyword evidence="1" id="KW-0175">Coiled coil</keyword>
<dbReference type="PANTHER" id="PTHR30386">
    <property type="entry name" value="MEMBRANE FUSION SUBUNIT OF EMRAB-TOLC MULTIDRUG EFFLUX PUMP"/>
    <property type="match status" value="1"/>
</dbReference>
<dbReference type="Gene3D" id="2.40.50.100">
    <property type="match status" value="1"/>
</dbReference>
<feature type="compositionally biased region" description="Basic and acidic residues" evidence="2">
    <location>
        <begin position="13"/>
        <end position="23"/>
    </location>
</feature>
<evidence type="ECO:0000313" key="5">
    <source>
        <dbReference type="EMBL" id="MBM6575229.1"/>
    </source>
</evidence>
<name>A0ABS2D2T3_9SPHN</name>
<keyword evidence="6" id="KW-1185">Reference proteome</keyword>
<accession>A0ABS2D2T3</accession>
<dbReference type="PANTHER" id="PTHR30386:SF24">
    <property type="entry name" value="MULTIDRUG RESISTANCE EFFLUX PUMP"/>
    <property type="match status" value="1"/>
</dbReference>
<proteinExistence type="predicted"/>
<evidence type="ECO:0000259" key="4">
    <source>
        <dbReference type="Pfam" id="PF25917"/>
    </source>
</evidence>
<feature type="region of interest" description="Disordered" evidence="2">
    <location>
        <begin position="1"/>
        <end position="33"/>
    </location>
</feature>
<dbReference type="EMBL" id="JAFEMC010000001">
    <property type="protein sequence ID" value="MBM6575229.1"/>
    <property type="molecule type" value="Genomic_DNA"/>
</dbReference>
<keyword evidence="3" id="KW-0472">Membrane</keyword>